<dbReference type="PROSITE" id="PS50023">
    <property type="entry name" value="LIM_DOMAIN_2"/>
    <property type="match status" value="2"/>
</dbReference>
<evidence type="ECO:0000259" key="6">
    <source>
        <dbReference type="PROSITE" id="PS50023"/>
    </source>
</evidence>
<accession>K8F2Z5</accession>
<dbReference type="PANTHER" id="PTHR24206">
    <property type="entry name" value="OS06G0237300 PROTEIN"/>
    <property type="match status" value="1"/>
</dbReference>
<dbReference type="AlphaFoldDB" id="K8F2Z5"/>
<feature type="compositionally biased region" description="Low complexity" evidence="5">
    <location>
        <begin position="448"/>
        <end position="459"/>
    </location>
</feature>
<dbReference type="Pfam" id="PF00412">
    <property type="entry name" value="LIM"/>
    <property type="match status" value="2"/>
</dbReference>
<feature type="region of interest" description="Disordered" evidence="5">
    <location>
        <begin position="747"/>
        <end position="799"/>
    </location>
</feature>
<name>K8F2Z5_9CHLO</name>
<dbReference type="KEGG" id="bpg:Bathy07g01500"/>
<organism evidence="7 8">
    <name type="scientific">Bathycoccus prasinos</name>
    <dbReference type="NCBI Taxonomy" id="41875"/>
    <lineage>
        <taxon>Eukaryota</taxon>
        <taxon>Viridiplantae</taxon>
        <taxon>Chlorophyta</taxon>
        <taxon>Mamiellophyceae</taxon>
        <taxon>Mamiellales</taxon>
        <taxon>Bathycoccaceae</taxon>
        <taxon>Bathycoccus</taxon>
    </lineage>
</organism>
<evidence type="ECO:0000256" key="1">
    <source>
        <dbReference type="ARBA" id="ARBA00022723"/>
    </source>
</evidence>
<gene>
    <name evidence="7" type="ORF">Bathy07g01500</name>
</gene>
<dbReference type="EMBL" id="FO082272">
    <property type="protein sequence ID" value="CCO66402.1"/>
    <property type="molecule type" value="Genomic_DNA"/>
</dbReference>
<dbReference type="GeneID" id="19014640"/>
<evidence type="ECO:0000256" key="2">
    <source>
        <dbReference type="ARBA" id="ARBA00022833"/>
    </source>
</evidence>
<protein>
    <recommendedName>
        <fullName evidence="6">LIM zinc-binding domain-containing protein</fullName>
    </recommendedName>
</protein>
<evidence type="ECO:0000313" key="7">
    <source>
        <dbReference type="EMBL" id="CCO66402.1"/>
    </source>
</evidence>
<evidence type="ECO:0000256" key="3">
    <source>
        <dbReference type="ARBA" id="ARBA00023038"/>
    </source>
</evidence>
<dbReference type="GO" id="GO:0046872">
    <property type="term" value="F:metal ion binding"/>
    <property type="evidence" value="ECO:0007669"/>
    <property type="project" value="UniProtKB-KW"/>
</dbReference>
<feature type="compositionally biased region" description="Low complexity" evidence="5">
    <location>
        <begin position="637"/>
        <end position="649"/>
    </location>
</feature>
<feature type="compositionally biased region" description="Basic and acidic residues" evidence="5">
    <location>
        <begin position="310"/>
        <end position="319"/>
    </location>
</feature>
<feature type="compositionally biased region" description="Low complexity" evidence="5">
    <location>
        <begin position="784"/>
        <end position="799"/>
    </location>
</feature>
<dbReference type="eggNOG" id="KOG1700">
    <property type="taxonomic scope" value="Eukaryota"/>
</dbReference>
<evidence type="ECO:0000313" key="8">
    <source>
        <dbReference type="Proteomes" id="UP000198341"/>
    </source>
</evidence>
<dbReference type="Gene3D" id="2.10.110.10">
    <property type="entry name" value="Cysteine Rich Protein"/>
    <property type="match status" value="2"/>
</dbReference>
<dbReference type="STRING" id="41875.K8F2Z5"/>
<feature type="compositionally biased region" description="Polar residues" evidence="5">
    <location>
        <begin position="128"/>
        <end position="137"/>
    </location>
</feature>
<feature type="compositionally biased region" description="Low complexity" evidence="5">
    <location>
        <begin position="378"/>
        <end position="388"/>
    </location>
</feature>
<feature type="compositionally biased region" description="Low complexity" evidence="5">
    <location>
        <begin position="515"/>
        <end position="527"/>
    </location>
</feature>
<feature type="compositionally biased region" description="Low complexity" evidence="5">
    <location>
        <begin position="300"/>
        <end position="309"/>
    </location>
</feature>
<dbReference type="InterPro" id="IPR001781">
    <property type="entry name" value="Znf_LIM"/>
</dbReference>
<dbReference type="SMART" id="SM00132">
    <property type="entry name" value="LIM"/>
    <property type="match status" value="2"/>
</dbReference>
<proteinExistence type="predicted"/>
<keyword evidence="3 4" id="KW-0440">LIM domain</keyword>
<feature type="domain" description="LIM zinc-binding" evidence="6">
    <location>
        <begin position="147"/>
        <end position="211"/>
    </location>
</feature>
<sequence length="799" mass="87125">MGFVAIQAPRCQICRKSVYQAEQILHDEKPYHKSCFKCAKCKCQLTALNFAAFDGKLFCKTHFKELLANAGGKYDVAFQNDDDEKEGRTDDEKKGEGKGSGKSKKEDYGKAKGGEGEKKKANVKTMAAKTNASTPASSVGEKDTSKDGCVCCERTVYAAEAVNVVVGNKKVHKRCFKCSECLVTLSLNTFVFDKETAKLYCKTHTPKMKAHIRLDGVYGLQKAETKVSHLGGRQVMPKVEQAPKVTIDAIVGHAQPDLRSFSVGRNVMPGNEPKLVTMKNNNSNNKENKAEKKPEPVDYTSPSATPSSTKKAEKEKKVFTLETPPLTASVEKKKKAEQQQQQQQKSGALEEKKQQQQEAQKRAEKTSHEMSVKKSRSGSRSPSESLTSAGSEEIAKKQLIEALSGVSIKEEEQKKEKTTKMVEASSIPLAATSTPDYSSKKKEEKGVAAGTGTPITPAADNMDKKGGDPYVGMTKSQIKKAKEREKMRAKEQLKYEKDLEKKAKELEIRKRRQEALASASASSLSASVPKADPASEPVKVQEIVEQIEPPLPPPPEPSNFYLIKPPGAKTSPDSGELQSKGYELDNEGKLVQSTSFSGSESKDKLTRKKKEKKTPAEKFLPAKSEVSMSEEGSKMFKTPSKIPTSIIPPEATIDGKVGTDAELISPKGENKVSPRRSIGHIAPEPISSPTLTAPSAEVISNSPGSNAKKEEKKQKLKPGEAVALEEKPKLESAQVYSFKELQASGFAFDDENEIVQSDNDSDSYMSDSDGATPRMAQVREGHQTTPSTLNITSTTPFSN</sequence>
<evidence type="ECO:0000256" key="4">
    <source>
        <dbReference type="PROSITE-ProRule" id="PRU00125"/>
    </source>
</evidence>
<dbReference type="PROSITE" id="PS00478">
    <property type="entry name" value="LIM_DOMAIN_1"/>
    <property type="match status" value="1"/>
</dbReference>
<feature type="compositionally biased region" description="Basic and acidic residues" evidence="5">
    <location>
        <begin position="348"/>
        <end position="372"/>
    </location>
</feature>
<feature type="compositionally biased region" description="Basic and acidic residues" evidence="5">
    <location>
        <begin position="408"/>
        <end position="420"/>
    </location>
</feature>
<dbReference type="Proteomes" id="UP000198341">
    <property type="component" value="Chromosome 7"/>
</dbReference>
<feature type="region of interest" description="Disordered" evidence="5">
    <location>
        <begin position="81"/>
        <end position="146"/>
    </location>
</feature>
<feature type="compositionally biased region" description="Basic and acidic residues" evidence="5">
    <location>
        <begin position="286"/>
        <end position="296"/>
    </location>
</feature>
<keyword evidence="1 4" id="KW-0479">Metal-binding</keyword>
<keyword evidence="8" id="KW-1185">Reference proteome</keyword>
<feature type="compositionally biased region" description="Polar residues" evidence="5">
    <location>
        <begin position="687"/>
        <end position="705"/>
    </location>
</feature>
<dbReference type="CDD" id="cd09358">
    <property type="entry name" value="LIM_Mical_like"/>
    <property type="match status" value="1"/>
</dbReference>
<feature type="compositionally biased region" description="Basic and acidic residues" evidence="5">
    <location>
        <begin position="480"/>
        <end position="508"/>
    </location>
</feature>
<dbReference type="SUPFAM" id="SSF57716">
    <property type="entry name" value="Glucocorticoid receptor-like (DNA-binding domain)"/>
    <property type="match status" value="2"/>
</dbReference>
<reference evidence="7 8" key="1">
    <citation type="submission" date="2011-10" db="EMBL/GenBank/DDBJ databases">
        <authorList>
            <person name="Genoscope - CEA"/>
        </authorList>
    </citation>
    <scope>NUCLEOTIDE SEQUENCE [LARGE SCALE GENOMIC DNA]</scope>
    <source>
        <strain evidence="7 8">RCC 1105</strain>
    </source>
</reference>
<dbReference type="GO" id="GO:0051017">
    <property type="term" value="P:actin filament bundle assembly"/>
    <property type="evidence" value="ECO:0007669"/>
    <property type="project" value="UniProtKB-ARBA"/>
</dbReference>
<dbReference type="GO" id="GO:0051015">
    <property type="term" value="F:actin filament binding"/>
    <property type="evidence" value="ECO:0007669"/>
    <property type="project" value="UniProtKB-ARBA"/>
</dbReference>
<keyword evidence="2 4" id="KW-0862">Zinc</keyword>
<feature type="region of interest" description="Disordered" evidence="5">
    <location>
        <begin position="261"/>
        <end position="729"/>
    </location>
</feature>
<dbReference type="RefSeq" id="XP_007512314.1">
    <property type="nucleotide sequence ID" value="XM_007512252.1"/>
</dbReference>
<dbReference type="OrthoDB" id="6129702at2759"/>
<evidence type="ECO:0000256" key="5">
    <source>
        <dbReference type="SAM" id="MobiDB-lite"/>
    </source>
</evidence>
<feature type="compositionally biased region" description="Basic and acidic residues" evidence="5">
    <location>
        <begin position="85"/>
        <end position="120"/>
    </location>
</feature>
<feature type="domain" description="LIM zinc-binding" evidence="6">
    <location>
        <begin position="9"/>
        <end position="69"/>
    </location>
</feature>